<name>A0A0A9AUA9_ARUDO</name>
<dbReference type="SUPFAM" id="SSF57850">
    <property type="entry name" value="RING/U-box"/>
    <property type="match status" value="1"/>
</dbReference>
<dbReference type="EMBL" id="GBRH01247248">
    <property type="protein sequence ID" value="JAD50647.1"/>
    <property type="molecule type" value="Transcribed_RNA"/>
</dbReference>
<evidence type="ECO:0000313" key="1">
    <source>
        <dbReference type="EMBL" id="JAD50647.1"/>
    </source>
</evidence>
<reference evidence="1" key="2">
    <citation type="journal article" date="2015" name="Data Brief">
        <title>Shoot transcriptome of the giant reed, Arundo donax.</title>
        <authorList>
            <person name="Barrero R.A."/>
            <person name="Guerrero F.D."/>
            <person name="Moolhuijzen P."/>
            <person name="Goolsby J.A."/>
            <person name="Tidwell J."/>
            <person name="Bellgard S.E."/>
            <person name="Bellgard M.I."/>
        </authorList>
    </citation>
    <scope>NUCLEOTIDE SEQUENCE</scope>
    <source>
        <tissue evidence="1">Shoot tissue taken approximately 20 cm above the soil surface</tissue>
    </source>
</reference>
<organism evidence="1">
    <name type="scientific">Arundo donax</name>
    <name type="common">Giant reed</name>
    <name type="synonym">Donax arundinaceus</name>
    <dbReference type="NCBI Taxonomy" id="35708"/>
    <lineage>
        <taxon>Eukaryota</taxon>
        <taxon>Viridiplantae</taxon>
        <taxon>Streptophyta</taxon>
        <taxon>Embryophyta</taxon>
        <taxon>Tracheophyta</taxon>
        <taxon>Spermatophyta</taxon>
        <taxon>Magnoliopsida</taxon>
        <taxon>Liliopsida</taxon>
        <taxon>Poales</taxon>
        <taxon>Poaceae</taxon>
        <taxon>PACMAD clade</taxon>
        <taxon>Arundinoideae</taxon>
        <taxon>Arundineae</taxon>
        <taxon>Arundo</taxon>
    </lineage>
</organism>
<proteinExistence type="predicted"/>
<dbReference type="AlphaFoldDB" id="A0A0A9AUA9"/>
<sequence>MVCGNCGKAFCYGCGAAYCQCCSKAAYNDPKRNVQEKVKQIDVTSFLREEVDAIKEIRKELTSARSRQYTCQNCRQPNPKMGNNNHIFCWACQVHYCTLCRKVVRRYTEHYGAWGCKQHTVDDP</sequence>
<reference evidence="1" key="1">
    <citation type="submission" date="2014-09" db="EMBL/GenBank/DDBJ databases">
        <authorList>
            <person name="Magalhaes I.L.F."/>
            <person name="Oliveira U."/>
            <person name="Santos F.R."/>
            <person name="Vidigal T.H.D.A."/>
            <person name="Brescovit A.D."/>
            <person name="Santos A.J."/>
        </authorList>
    </citation>
    <scope>NUCLEOTIDE SEQUENCE</scope>
    <source>
        <tissue evidence="1">Shoot tissue taken approximately 20 cm above the soil surface</tissue>
    </source>
</reference>
<accession>A0A0A9AUA9</accession>
<protein>
    <submittedName>
        <fullName evidence="1">Uncharacterized protein</fullName>
    </submittedName>
</protein>